<dbReference type="SUPFAM" id="SSF51120">
    <property type="entry name" value="beta-Roll"/>
    <property type="match status" value="1"/>
</dbReference>
<organism evidence="1 2">
    <name type="scientific">Vitrella brassicaformis (strain CCMP3155)</name>
    <dbReference type="NCBI Taxonomy" id="1169540"/>
    <lineage>
        <taxon>Eukaryota</taxon>
        <taxon>Sar</taxon>
        <taxon>Alveolata</taxon>
        <taxon>Colpodellida</taxon>
        <taxon>Vitrellaceae</taxon>
        <taxon>Vitrella</taxon>
    </lineage>
</organism>
<dbReference type="PhylomeDB" id="A0A0G4EIM0"/>
<keyword evidence="2" id="KW-1185">Reference proteome</keyword>
<dbReference type="VEuPathDB" id="CryptoDB:Vbra_3884"/>
<dbReference type="InParanoid" id="A0A0G4EIM0"/>
<sequence length="550" mass="58322">MVSILLGFWQKLLHTVRLKEGRRRRGEAECSQGGVLRPSHRRGAAKMWHRGMRLLCLVLALFQGASCQGPPSDLLIVGTNNDDNLVGSSNDVFVPLGGQDTISTGQEGIGDVDRVAFSGEPFADGDVTPPGRQVVANEDIVTDFDAGTGGDIWFFSGPDFNIEPAVRFCKVQVLVDDSSVPTFRLQDGFTSFQSPGDACDVRANFIVLVGPQGDPLQIPLFNAGAAASVIAANYGSEDDFVPGVFLYTNVNTADEDRATGGLNLNRLVYSSNLADSASDLKILMRDYSTCAEGAAAAIAAGRCDETADNINSAISDADSYVADNFAVGRVRFPANSLVLGSSLSDVLVGTNSGETFIGGGDTDFILTGDGSDRILYSVDDRLDDAQEDSIFDFSFDTDTIVFSPQDFRVFGLNFVSAFLVGADGLGDSPTDINAIPANTNLWVLTNPDNGQPDAFNARAAATQIAGVVNDKGATPGAGFFIYFNEGLQLTRLVWTPKLSNAQANLVVLARFVDSKGIDAVNALNSWSASNFALDSPDGSRVRRRLGGGGR</sequence>
<proteinExistence type="predicted"/>
<accession>A0A0G4EIM0</accession>
<reference evidence="1 2" key="1">
    <citation type="submission" date="2014-11" db="EMBL/GenBank/DDBJ databases">
        <authorList>
            <person name="Zhu J."/>
            <person name="Qi W."/>
            <person name="Song R."/>
        </authorList>
    </citation>
    <scope>NUCLEOTIDE SEQUENCE [LARGE SCALE GENOMIC DNA]</scope>
</reference>
<protein>
    <recommendedName>
        <fullName evidence="3">Peptidase M10 serralysin C-terminal domain-containing protein</fullName>
    </recommendedName>
</protein>
<evidence type="ECO:0008006" key="3">
    <source>
        <dbReference type="Google" id="ProtNLM"/>
    </source>
</evidence>
<gene>
    <name evidence="1" type="ORF">Vbra_3884</name>
</gene>
<dbReference type="AlphaFoldDB" id="A0A0G4EIM0"/>
<name>A0A0G4EIM0_VITBC</name>
<evidence type="ECO:0000313" key="2">
    <source>
        <dbReference type="Proteomes" id="UP000041254"/>
    </source>
</evidence>
<dbReference type="InterPro" id="IPR011049">
    <property type="entry name" value="Serralysin-like_metalloprot_C"/>
</dbReference>
<dbReference type="EMBL" id="CDMY01000247">
    <property type="protein sequence ID" value="CEL96848.1"/>
    <property type="molecule type" value="Genomic_DNA"/>
</dbReference>
<evidence type="ECO:0000313" key="1">
    <source>
        <dbReference type="EMBL" id="CEL96848.1"/>
    </source>
</evidence>
<dbReference type="Proteomes" id="UP000041254">
    <property type="component" value="Unassembled WGS sequence"/>
</dbReference>